<dbReference type="InterPro" id="IPR013538">
    <property type="entry name" value="ASHA1/2-like_C"/>
</dbReference>
<evidence type="ECO:0000256" key="1">
    <source>
        <dbReference type="ARBA" id="ARBA00006817"/>
    </source>
</evidence>
<evidence type="ECO:0000313" key="4">
    <source>
        <dbReference type="Proteomes" id="UP000243524"/>
    </source>
</evidence>
<dbReference type="Proteomes" id="UP000243524">
    <property type="component" value="Unassembled WGS sequence"/>
</dbReference>
<gene>
    <name evidence="3" type="ORF">CEY16_11175</name>
</gene>
<dbReference type="OrthoDB" id="2355173at2"/>
<keyword evidence="4" id="KW-1185">Reference proteome</keyword>
<dbReference type="SUPFAM" id="SSF55961">
    <property type="entry name" value="Bet v1-like"/>
    <property type="match status" value="1"/>
</dbReference>
<organism evidence="3 4">
    <name type="scientific">Halalkalibacillus sediminis</name>
    <dbReference type="NCBI Taxonomy" id="2018042"/>
    <lineage>
        <taxon>Bacteria</taxon>
        <taxon>Bacillati</taxon>
        <taxon>Bacillota</taxon>
        <taxon>Bacilli</taxon>
        <taxon>Bacillales</taxon>
        <taxon>Bacillaceae</taxon>
        <taxon>Halalkalibacillus</taxon>
    </lineage>
</organism>
<reference evidence="3 4" key="1">
    <citation type="submission" date="2017-06" db="EMBL/GenBank/DDBJ databases">
        <title>the draft geome sequence of Illustriluteabacillus marina B3227.</title>
        <authorList>
            <person name="He R.-H."/>
            <person name="Du Z.-J."/>
        </authorList>
    </citation>
    <scope>NUCLEOTIDE SEQUENCE [LARGE SCALE GENOMIC DNA]</scope>
    <source>
        <strain evidence="3 4">B3227</strain>
    </source>
</reference>
<dbReference type="RefSeq" id="WP_101332119.1">
    <property type="nucleotide sequence ID" value="NZ_PJNH01000003.1"/>
</dbReference>
<name>A0A2I0QSI0_9BACI</name>
<evidence type="ECO:0000313" key="3">
    <source>
        <dbReference type="EMBL" id="PKR77291.1"/>
    </source>
</evidence>
<protein>
    <recommendedName>
        <fullName evidence="2">Activator of Hsp90 ATPase homologue 1/2-like C-terminal domain-containing protein</fullName>
    </recommendedName>
</protein>
<dbReference type="EMBL" id="PJNH01000003">
    <property type="protein sequence ID" value="PKR77291.1"/>
    <property type="molecule type" value="Genomic_DNA"/>
</dbReference>
<evidence type="ECO:0000259" key="2">
    <source>
        <dbReference type="Pfam" id="PF08327"/>
    </source>
</evidence>
<dbReference type="Pfam" id="PF08327">
    <property type="entry name" value="AHSA1"/>
    <property type="match status" value="1"/>
</dbReference>
<dbReference type="Gene3D" id="3.30.530.20">
    <property type="match status" value="1"/>
</dbReference>
<sequence>MTNSLIVKNDIHIHADPSTVWKVLTEPKYVAQWDELPEDYPEEAMTIGSKVTWDLPNGGQTITKVIRAEQEEELIVDLYVSTWDTRPEEGDVVYRYNLKPHNGETHLFIEIGDFSLVEDGEMYYDASVEFAEEAKKKIKELSEET</sequence>
<dbReference type="AlphaFoldDB" id="A0A2I0QSI0"/>
<comment type="caution">
    <text evidence="3">The sequence shown here is derived from an EMBL/GenBank/DDBJ whole genome shotgun (WGS) entry which is preliminary data.</text>
</comment>
<dbReference type="InterPro" id="IPR023393">
    <property type="entry name" value="START-like_dom_sf"/>
</dbReference>
<proteinExistence type="inferred from homology"/>
<comment type="similarity">
    <text evidence="1">Belongs to the AHA1 family.</text>
</comment>
<accession>A0A2I0QSI0</accession>
<feature type="domain" description="Activator of Hsp90 ATPase homologue 1/2-like C-terminal" evidence="2">
    <location>
        <begin position="15"/>
        <end position="123"/>
    </location>
</feature>